<dbReference type="EMBL" id="LXQA010091018">
    <property type="protein sequence ID" value="MCI14104.1"/>
    <property type="molecule type" value="Genomic_DNA"/>
</dbReference>
<accession>A0A392PQI5</accession>
<dbReference type="Proteomes" id="UP000265520">
    <property type="component" value="Unassembled WGS sequence"/>
</dbReference>
<reference evidence="2 3" key="1">
    <citation type="journal article" date="2018" name="Front. Plant Sci.">
        <title>Red Clover (Trifolium pratense) and Zigzag Clover (T. medium) - A Picture of Genomic Similarities and Differences.</title>
        <authorList>
            <person name="Dluhosova J."/>
            <person name="Istvanek J."/>
            <person name="Nedelnik J."/>
            <person name="Repkova J."/>
        </authorList>
    </citation>
    <scope>NUCLEOTIDE SEQUENCE [LARGE SCALE GENOMIC DNA]</scope>
    <source>
        <strain evidence="3">cv. 10/8</strain>
        <tissue evidence="2">Leaf</tissue>
    </source>
</reference>
<evidence type="ECO:0000313" key="3">
    <source>
        <dbReference type="Proteomes" id="UP000265520"/>
    </source>
</evidence>
<dbReference type="AlphaFoldDB" id="A0A392PQI5"/>
<sequence length="33" mass="4108">MLREENESIFDKLRLEEERCKEAEARVRELEKQ</sequence>
<keyword evidence="1" id="KW-0175">Coiled coil</keyword>
<feature type="coiled-coil region" evidence="1">
    <location>
        <begin position="6"/>
        <end position="33"/>
    </location>
</feature>
<feature type="non-terminal residue" evidence="2">
    <location>
        <position position="33"/>
    </location>
</feature>
<proteinExistence type="predicted"/>
<comment type="caution">
    <text evidence="2">The sequence shown here is derived from an EMBL/GenBank/DDBJ whole genome shotgun (WGS) entry which is preliminary data.</text>
</comment>
<evidence type="ECO:0000256" key="1">
    <source>
        <dbReference type="SAM" id="Coils"/>
    </source>
</evidence>
<evidence type="ECO:0000313" key="2">
    <source>
        <dbReference type="EMBL" id="MCI14104.1"/>
    </source>
</evidence>
<organism evidence="2 3">
    <name type="scientific">Trifolium medium</name>
    <dbReference type="NCBI Taxonomy" id="97028"/>
    <lineage>
        <taxon>Eukaryota</taxon>
        <taxon>Viridiplantae</taxon>
        <taxon>Streptophyta</taxon>
        <taxon>Embryophyta</taxon>
        <taxon>Tracheophyta</taxon>
        <taxon>Spermatophyta</taxon>
        <taxon>Magnoliopsida</taxon>
        <taxon>eudicotyledons</taxon>
        <taxon>Gunneridae</taxon>
        <taxon>Pentapetalae</taxon>
        <taxon>rosids</taxon>
        <taxon>fabids</taxon>
        <taxon>Fabales</taxon>
        <taxon>Fabaceae</taxon>
        <taxon>Papilionoideae</taxon>
        <taxon>50 kb inversion clade</taxon>
        <taxon>NPAAA clade</taxon>
        <taxon>Hologalegina</taxon>
        <taxon>IRL clade</taxon>
        <taxon>Trifolieae</taxon>
        <taxon>Trifolium</taxon>
    </lineage>
</organism>
<name>A0A392PQI5_9FABA</name>
<keyword evidence="3" id="KW-1185">Reference proteome</keyword>
<protein>
    <submittedName>
        <fullName evidence="2">Uncharacterized protein</fullName>
    </submittedName>
</protein>